<dbReference type="Gene3D" id="3.40.50.10540">
    <property type="entry name" value="Crotonobetainyl-coa:carnitine coa-transferase, domain 1"/>
    <property type="match status" value="1"/>
</dbReference>
<dbReference type="PANTHER" id="PTHR48207:SF3">
    <property type="entry name" value="SUCCINATE--HYDROXYMETHYLGLUTARATE COA-TRANSFERASE"/>
    <property type="match status" value="1"/>
</dbReference>
<dbReference type="Pfam" id="PF02515">
    <property type="entry name" value="CoA_transf_3"/>
    <property type="match status" value="1"/>
</dbReference>
<name>A0ABV4H0S2_9ACTN</name>
<dbReference type="InterPro" id="IPR003673">
    <property type="entry name" value="CoA-Trfase_fam_III"/>
</dbReference>
<organism evidence="3 4">
    <name type="scientific">Kineococcus halophytocola</name>
    <dbReference type="NCBI Taxonomy" id="3234027"/>
    <lineage>
        <taxon>Bacteria</taxon>
        <taxon>Bacillati</taxon>
        <taxon>Actinomycetota</taxon>
        <taxon>Actinomycetes</taxon>
        <taxon>Kineosporiales</taxon>
        <taxon>Kineosporiaceae</taxon>
        <taxon>Kineococcus</taxon>
    </lineage>
</organism>
<dbReference type="GO" id="GO:0016740">
    <property type="term" value="F:transferase activity"/>
    <property type="evidence" value="ECO:0007669"/>
    <property type="project" value="UniProtKB-KW"/>
</dbReference>
<keyword evidence="4" id="KW-1185">Reference proteome</keyword>
<dbReference type="Proteomes" id="UP001565927">
    <property type="component" value="Unassembled WGS sequence"/>
</dbReference>
<evidence type="ECO:0000256" key="1">
    <source>
        <dbReference type="ARBA" id="ARBA00022679"/>
    </source>
</evidence>
<proteinExistence type="predicted"/>
<gene>
    <name evidence="3" type="ORF">AB2L27_10330</name>
</gene>
<dbReference type="Gene3D" id="3.30.1540.10">
    <property type="entry name" value="formyl-coa transferase, domain 3"/>
    <property type="match status" value="1"/>
</dbReference>
<dbReference type="InterPro" id="IPR023606">
    <property type="entry name" value="CoA-Trfase_III_dom_1_sf"/>
</dbReference>
<feature type="compositionally biased region" description="Low complexity" evidence="2">
    <location>
        <begin position="403"/>
        <end position="416"/>
    </location>
</feature>
<comment type="caution">
    <text evidence="3">The sequence shown here is derived from an EMBL/GenBank/DDBJ whole genome shotgun (WGS) entry which is preliminary data.</text>
</comment>
<dbReference type="RefSeq" id="WP_370441475.1">
    <property type="nucleotide sequence ID" value="NZ_JBGFTU010000010.1"/>
</dbReference>
<dbReference type="InterPro" id="IPR044855">
    <property type="entry name" value="CoA-Trfase_III_dom3_sf"/>
</dbReference>
<evidence type="ECO:0000313" key="3">
    <source>
        <dbReference type="EMBL" id="MEZ0165158.1"/>
    </source>
</evidence>
<feature type="compositionally biased region" description="Pro residues" evidence="2">
    <location>
        <begin position="392"/>
        <end position="402"/>
    </location>
</feature>
<dbReference type="InterPro" id="IPR050483">
    <property type="entry name" value="CoA-transferase_III_domain"/>
</dbReference>
<sequence>MDGVQDGLPLTGLLVADFSRVLAGPLATTHLADLGARVVKVERPGAGDETRRWGPPFSATGSTYFESVNRNKESLCLDLSDPADRELARELAARADVLVQNFRPGAMEAMGLGLDELRRANPGLVTVSISGFGEAGGASLPGYDFVVQALGGLMSITGEADGDPTKVGVAVVDVVCGKDAALGALAALVRRGVTGRGGHVEVNLLSSLQAALVNQVQAYVGAGVDPVRAGSHHPSIAPYELLAAADGQLAVACGTDAMFRRLGEQLGLPDLADDPRFATNTDRVQHRPALRAVLESRLRTAPAEHWEGLLLAAGVPAGHVATISEGLALAHSLGLEPIVDVHDAGGRVVGRQVRGPVRVSSGEPAPRRSPPTLGEHDEALRAWLAAPRGRPGGPPLPVPAAPHRPAHAPAPAATPADQLEESR</sequence>
<keyword evidence="1 3" id="KW-0808">Transferase</keyword>
<protein>
    <submittedName>
        <fullName evidence="3">CaiB/BaiF CoA transferase family protein</fullName>
    </submittedName>
</protein>
<dbReference type="SUPFAM" id="SSF89796">
    <property type="entry name" value="CoA-transferase family III (CaiB/BaiF)"/>
    <property type="match status" value="1"/>
</dbReference>
<reference evidence="3 4" key="1">
    <citation type="submission" date="2024-07" db="EMBL/GenBank/DDBJ databases">
        <authorList>
            <person name="Thanompreechachai J."/>
            <person name="Duangmal K."/>
        </authorList>
    </citation>
    <scope>NUCLEOTIDE SEQUENCE [LARGE SCALE GENOMIC DNA]</scope>
    <source>
        <strain evidence="3 4">LSe6-4</strain>
    </source>
</reference>
<accession>A0ABV4H0S2</accession>
<dbReference type="EMBL" id="JBGFTU010000010">
    <property type="protein sequence ID" value="MEZ0165158.1"/>
    <property type="molecule type" value="Genomic_DNA"/>
</dbReference>
<feature type="region of interest" description="Disordered" evidence="2">
    <location>
        <begin position="354"/>
        <end position="423"/>
    </location>
</feature>
<evidence type="ECO:0000256" key="2">
    <source>
        <dbReference type="SAM" id="MobiDB-lite"/>
    </source>
</evidence>
<evidence type="ECO:0000313" key="4">
    <source>
        <dbReference type="Proteomes" id="UP001565927"/>
    </source>
</evidence>
<dbReference type="PANTHER" id="PTHR48207">
    <property type="entry name" value="SUCCINATE--HYDROXYMETHYLGLUTARATE COA-TRANSFERASE"/>
    <property type="match status" value="1"/>
</dbReference>